<keyword evidence="2" id="KW-1185">Reference proteome</keyword>
<reference evidence="1 2" key="1">
    <citation type="journal article" date="2011" name="J. Bacteriol.">
        <title>Complete genome sequence of the polycyclic aromatic hydrocarbon-degrading bacterium Alteromonas sp. strain SN2.</title>
        <authorList>
            <person name="Jin H.M."/>
            <person name="Jeong H."/>
            <person name="Moon E.J."/>
            <person name="Math R.K."/>
            <person name="Lee K."/>
            <person name="Kim H.J."/>
            <person name="Jeon C.O."/>
            <person name="Oh T.K."/>
            <person name="Kim J.F."/>
        </authorList>
    </citation>
    <scope>NUCLEOTIDE SEQUENCE [LARGE SCALE GENOMIC DNA]</scope>
    <source>
        <strain evidence="2">JCM 17741 / KACC 18427 / KCTC 11700BP / SN2</strain>
    </source>
</reference>
<dbReference type="eggNOG" id="ENOG5032QUY">
    <property type="taxonomic scope" value="Bacteria"/>
</dbReference>
<dbReference type="HOGENOM" id="CLU_093161_0_0_6"/>
<dbReference type="OrthoDB" id="6396936at2"/>
<dbReference type="KEGG" id="alt:ambt_18580"/>
<organism evidence="1 2">
    <name type="scientific">Alteromonas naphthalenivorans</name>
    <dbReference type="NCBI Taxonomy" id="715451"/>
    <lineage>
        <taxon>Bacteria</taxon>
        <taxon>Pseudomonadati</taxon>
        <taxon>Pseudomonadota</taxon>
        <taxon>Gammaproteobacteria</taxon>
        <taxon>Alteromonadales</taxon>
        <taxon>Alteromonadaceae</taxon>
        <taxon>Alteromonas/Salinimonas group</taxon>
        <taxon>Alteromonas</taxon>
    </lineage>
</organism>
<dbReference type="AlphaFoldDB" id="F5Z5X6"/>
<evidence type="ECO:0000313" key="1">
    <source>
        <dbReference type="EMBL" id="AEF05209.1"/>
    </source>
</evidence>
<sequence>MSVSNYQKFYEPLNAVHSADFNRCIYCGCEAARPDFIPPIKFIHDWRDVNSSADFICVPSCNECFDLLKKENNGTLEPRIAVLKKLLAAKYKKAIRVFNHWSMDEIEEMDIAFQISLKGGVYLGKEALSRLHFAGFDYEINGSTTRVAKPQREVFKVFDEEFESFREALAFASDTYQIKKSRLSQLYFENDESFDRAIGGFHGLVGGSYS</sequence>
<accession>F5Z5X6</accession>
<protein>
    <submittedName>
        <fullName evidence="1">Uncharacterized protein</fullName>
    </submittedName>
</protein>
<dbReference type="RefSeq" id="WP_013786121.1">
    <property type="nucleotide sequence ID" value="NC_015554.1"/>
</dbReference>
<gene>
    <name evidence="1" type="ordered locus">ambt_18580</name>
</gene>
<evidence type="ECO:0000313" key="2">
    <source>
        <dbReference type="Proteomes" id="UP000000683"/>
    </source>
</evidence>
<dbReference type="EMBL" id="CP002339">
    <property type="protein sequence ID" value="AEF05209.1"/>
    <property type="molecule type" value="Genomic_DNA"/>
</dbReference>
<name>F5Z5X6_ALTNA</name>
<proteinExistence type="predicted"/>
<dbReference type="Proteomes" id="UP000000683">
    <property type="component" value="Chromosome"/>
</dbReference>